<comment type="pathway">
    <text evidence="3">Carbohydrate biosynthesis; gluconeogenesis.</text>
</comment>
<evidence type="ECO:0000256" key="15">
    <source>
        <dbReference type="SAM" id="MobiDB-lite"/>
    </source>
</evidence>
<evidence type="ECO:0000256" key="1">
    <source>
        <dbReference type="ARBA" id="ARBA00001946"/>
    </source>
</evidence>
<feature type="region of interest" description="Disordered" evidence="15">
    <location>
        <begin position="277"/>
        <end position="304"/>
    </location>
</feature>
<dbReference type="EC" id="2.7.9.2" evidence="5"/>
<dbReference type="InterPro" id="IPR013815">
    <property type="entry name" value="ATP_grasp_subdomain_1"/>
</dbReference>
<keyword evidence="18" id="KW-1185">Reference proteome</keyword>
<organism evidence="17 18">
    <name type="scientific">Micromonospora tarensis</name>
    <dbReference type="NCBI Taxonomy" id="2806100"/>
    <lineage>
        <taxon>Bacteria</taxon>
        <taxon>Bacillati</taxon>
        <taxon>Actinomycetota</taxon>
        <taxon>Actinomycetes</taxon>
        <taxon>Micromonosporales</taxon>
        <taxon>Micromonosporaceae</taxon>
        <taxon>Micromonospora</taxon>
    </lineage>
</organism>
<evidence type="ECO:0000313" key="17">
    <source>
        <dbReference type="EMBL" id="MBM0274381.1"/>
    </source>
</evidence>
<evidence type="ECO:0000256" key="5">
    <source>
        <dbReference type="ARBA" id="ARBA00011996"/>
    </source>
</evidence>
<evidence type="ECO:0000256" key="8">
    <source>
        <dbReference type="ARBA" id="ARBA00022723"/>
    </source>
</evidence>
<comment type="similarity">
    <text evidence="4">Belongs to the PEP-utilizing enzyme family.</text>
</comment>
<accession>A0ABS1YAW4</accession>
<feature type="compositionally biased region" description="Low complexity" evidence="15">
    <location>
        <begin position="252"/>
        <end position="263"/>
    </location>
</feature>
<evidence type="ECO:0000256" key="3">
    <source>
        <dbReference type="ARBA" id="ARBA00004742"/>
    </source>
</evidence>
<comment type="cofactor">
    <cofactor evidence="1">
        <name>Mg(2+)</name>
        <dbReference type="ChEBI" id="CHEBI:18420"/>
    </cofactor>
</comment>
<keyword evidence="10" id="KW-0418">Kinase</keyword>
<evidence type="ECO:0000256" key="10">
    <source>
        <dbReference type="ARBA" id="ARBA00022777"/>
    </source>
</evidence>
<dbReference type="SUPFAM" id="SSF56059">
    <property type="entry name" value="Glutathione synthetase ATP-binding domain-like"/>
    <property type="match status" value="1"/>
</dbReference>
<dbReference type="InterPro" id="IPR006319">
    <property type="entry name" value="PEP_synth"/>
</dbReference>
<sequence length="304" mass="31698">MRVIGLSEVTADMIDLVGGKAAGLGELIRQGERVPDGFCVTTEAHRTGTVPTAEVVAAYQRLGAGPVAVRSSATAEDLPDASFAGQQDTVLNVTGTAGLVAAIETCWASLHSDRATAYRDAHQIGQHEVGMAVVVQRMVTPTVAGVLFTANPLTGRRDEMVVDAAPGLGTTVVDGATTVDHYVLDDVARDDTGCLTSAQLARLRASASGWRGTSAARRTWSGRSTPTTCCGCCSPDRSPACSPRHRPPTSPSPASTWSSGTSRACCNRSPRWAWRPYEHRSPRCSPRSASGSRSSTSAAGSTAT</sequence>
<dbReference type="Pfam" id="PF01326">
    <property type="entry name" value="PPDK_N"/>
    <property type="match status" value="1"/>
</dbReference>
<evidence type="ECO:0000256" key="11">
    <source>
        <dbReference type="ARBA" id="ARBA00022840"/>
    </source>
</evidence>
<comment type="caution">
    <text evidence="17">The sequence shown here is derived from an EMBL/GenBank/DDBJ whole genome shotgun (WGS) entry which is preliminary data.</text>
</comment>
<evidence type="ECO:0000256" key="12">
    <source>
        <dbReference type="ARBA" id="ARBA00022842"/>
    </source>
</evidence>
<dbReference type="EMBL" id="JAEVHL010000005">
    <property type="protein sequence ID" value="MBM0274381.1"/>
    <property type="molecule type" value="Genomic_DNA"/>
</dbReference>
<dbReference type="PANTHER" id="PTHR43030:SF1">
    <property type="entry name" value="PHOSPHOENOLPYRUVATE SYNTHASE"/>
    <property type="match status" value="1"/>
</dbReference>
<name>A0ABS1YAW4_9ACTN</name>
<evidence type="ECO:0000259" key="16">
    <source>
        <dbReference type="Pfam" id="PF01326"/>
    </source>
</evidence>
<feature type="domain" description="Pyruvate phosphate dikinase AMP/ATP-binding" evidence="16">
    <location>
        <begin position="53"/>
        <end position="188"/>
    </location>
</feature>
<protein>
    <recommendedName>
        <fullName evidence="6">Phosphoenolpyruvate synthase</fullName>
        <ecNumber evidence="5">2.7.9.2</ecNumber>
    </recommendedName>
    <alternativeName>
        <fullName evidence="13">Pyruvate, water dikinase</fullName>
    </alternativeName>
</protein>
<feature type="compositionally biased region" description="Low complexity" evidence="15">
    <location>
        <begin position="283"/>
        <end position="304"/>
    </location>
</feature>
<dbReference type="Proteomes" id="UP000622245">
    <property type="component" value="Unassembled WGS sequence"/>
</dbReference>
<evidence type="ECO:0000256" key="9">
    <source>
        <dbReference type="ARBA" id="ARBA00022741"/>
    </source>
</evidence>
<evidence type="ECO:0000256" key="7">
    <source>
        <dbReference type="ARBA" id="ARBA00022679"/>
    </source>
</evidence>
<dbReference type="Gene3D" id="3.30.1490.20">
    <property type="entry name" value="ATP-grasp fold, A domain"/>
    <property type="match status" value="2"/>
</dbReference>
<keyword evidence="12" id="KW-0460">Magnesium</keyword>
<keyword evidence="7" id="KW-0808">Transferase</keyword>
<reference evidence="17 18" key="1">
    <citation type="submission" date="2021-01" db="EMBL/GenBank/DDBJ databases">
        <title>Draft genome sequence of Micromonospora sp. strain STR1s_6.</title>
        <authorList>
            <person name="Karlyshev A."/>
            <person name="Jawad R."/>
        </authorList>
    </citation>
    <scope>NUCLEOTIDE SEQUENCE [LARGE SCALE GENOMIC DNA]</scope>
    <source>
        <strain evidence="17 18">STR1S-6</strain>
    </source>
</reference>
<keyword evidence="8" id="KW-0479">Metal-binding</keyword>
<gene>
    <name evidence="17" type="ORF">JM949_02345</name>
</gene>
<keyword evidence="9" id="KW-0547">Nucleotide-binding</keyword>
<comment type="function">
    <text evidence="2">Catalyzes the phosphorylation of pyruvate to phosphoenolpyruvate.</text>
</comment>
<dbReference type="InterPro" id="IPR002192">
    <property type="entry name" value="PPDK_AMP/ATP-bd"/>
</dbReference>
<dbReference type="Gene3D" id="3.30.470.20">
    <property type="entry name" value="ATP-grasp fold, B domain"/>
    <property type="match status" value="1"/>
</dbReference>
<proteinExistence type="inferred from homology"/>
<dbReference type="PANTHER" id="PTHR43030">
    <property type="entry name" value="PHOSPHOENOLPYRUVATE SYNTHASE"/>
    <property type="match status" value="1"/>
</dbReference>
<comment type="catalytic activity">
    <reaction evidence="14">
        <text>pyruvate + ATP + H2O = phosphoenolpyruvate + AMP + phosphate + 2 H(+)</text>
        <dbReference type="Rhea" id="RHEA:11364"/>
        <dbReference type="ChEBI" id="CHEBI:15361"/>
        <dbReference type="ChEBI" id="CHEBI:15377"/>
        <dbReference type="ChEBI" id="CHEBI:15378"/>
        <dbReference type="ChEBI" id="CHEBI:30616"/>
        <dbReference type="ChEBI" id="CHEBI:43474"/>
        <dbReference type="ChEBI" id="CHEBI:58702"/>
        <dbReference type="ChEBI" id="CHEBI:456215"/>
        <dbReference type="EC" id="2.7.9.2"/>
    </reaction>
</comment>
<evidence type="ECO:0000256" key="13">
    <source>
        <dbReference type="ARBA" id="ARBA00033470"/>
    </source>
</evidence>
<evidence type="ECO:0000256" key="2">
    <source>
        <dbReference type="ARBA" id="ARBA00002988"/>
    </source>
</evidence>
<evidence type="ECO:0000256" key="4">
    <source>
        <dbReference type="ARBA" id="ARBA00007837"/>
    </source>
</evidence>
<evidence type="ECO:0000313" key="18">
    <source>
        <dbReference type="Proteomes" id="UP000622245"/>
    </source>
</evidence>
<feature type="region of interest" description="Disordered" evidence="15">
    <location>
        <begin position="238"/>
        <end position="265"/>
    </location>
</feature>
<keyword evidence="11" id="KW-0067">ATP-binding</keyword>
<evidence type="ECO:0000256" key="14">
    <source>
        <dbReference type="ARBA" id="ARBA00047700"/>
    </source>
</evidence>
<evidence type="ECO:0000256" key="6">
    <source>
        <dbReference type="ARBA" id="ARBA00021623"/>
    </source>
</evidence>